<evidence type="ECO:0000256" key="8">
    <source>
        <dbReference type="SAM" id="Phobius"/>
    </source>
</evidence>
<dbReference type="AlphaFoldDB" id="A0A2K4YIW1"/>
<evidence type="ECO:0000256" key="1">
    <source>
        <dbReference type="ARBA" id="ARBA00012513"/>
    </source>
</evidence>
<comment type="caution">
    <text evidence="10">The sequence shown here is derived from an EMBL/GenBank/DDBJ whole genome shotgun (WGS) entry which is preliminary data.</text>
</comment>
<reference evidence="10" key="1">
    <citation type="submission" date="2018-01" db="EMBL/GenBank/DDBJ databases">
        <authorList>
            <consortium name="Urmite Genomes"/>
        </authorList>
    </citation>
    <scope>NUCLEOTIDE SEQUENCE [LARGE SCALE GENOMIC DNA]</scope>
    <source>
        <strain evidence="10">AFP003</strain>
    </source>
</reference>
<keyword evidence="5 10" id="KW-0418">Kinase</keyword>
<feature type="domain" description="Protein kinase" evidence="9">
    <location>
        <begin position="12"/>
        <end position="286"/>
    </location>
</feature>
<feature type="region of interest" description="Disordered" evidence="7">
    <location>
        <begin position="598"/>
        <end position="622"/>
    </location>
</feature>
<evidence type="ECO:0000256" key="7">
    <source>
        <dbReference type="SAM" id="MobiDB-lite"/>
    </source>
</evidence>
<keyword evidence="8" id="KW-1133">Transmembrane helix</keyword>
<dbReference type="InterPro" id="IPR000719">
    <property type="entry name" value="Prot_kinase_dom"/>
</dbReference>
<proteinExistence type="predicted"/>
<evidence type="ECO:0000256" key="4">
    <source>
        <dbReference type="ARBA" id="ARBA00022741"/>
    </source>
</evidence>
<dbReference type="Gene3D" id="1.10.510.10">
    <property type="entry name" value="Transferase(Phosphotransferase) domain 1"/>
    <property type="match status" value="1"/>
</dbReference>
<evidence type="ECO:0000313" key="11">
    <source>
        <dbReference type="Proteomes" id="UP000236318"/>
    </source>
</evidence>
<dbReference type="SUPFAM" id="SSF56112">
    <property type="entry name" value="Protein kinase-like (PK-like)"/>
    <property type="match status" value="1"/>
</dbReference>
<evidence type="ECO:0000259" key="9">
    <source>
        <dbReference type="PROSITE" id="PS50011"/>
    </source>
</evidence>
<gene>
    <name evidence="10" type="ORF">MAAFP003_5433</name>
</gene>
<dbReference type="Pfam" id="PF00069">
    <property type="entry name" value="Pkinase"/>
    <property type="match status" value="1"/>
</dbReference>
<dbReference type="PROSITE" id="PS50011">
    <property type="entry name" value="PROTEIN_KINASE_DOM"/>
    <property type="match status" value="1"/>
</dbReference>
<organism evidence="10 11">
    <name type="scientific">Mycobacterium ahvazicum</name>
    <dbReference type="NCBI Taxonomy" id="1964395"/>
    <lineage>
        <taxon>Bacteria</taxon>
        <taxon>Bacillati</taxon>
        <taxon>Actinomycetota</taxon>
        <taxon>Actinomycetes</taxon>
        <taxon>Mycobacteriales</taxon>
        <taxon>Mycobacteriaceae</taxon>
        <taxon>Mycobacterium</taxon>
        <taxon>Mycobacterium simiae complex</taxon>
    </lineage>
</organism>
<dbReference type="InterPro" id="IPR008271">
    <property type="entry name" value="Ser/Thr_kinase_AS"/>
</dbReference>
<evidence type="ECO:0000256" key="5">
    <source>
        <dbReference type="ARBA" id="ARBA00022777"/>
    </source>
</evidence>
<keyword evidence="8" id="KW-0472">Membrane</keyword>
<name>A0A2K4YIW1_9MYCO</name>
<dbReference type="RefSeq" id="WP_096290685.1">
    <property type="nucleotide sequence ID" value="NZ_FXEG02000006.1"/>
</dbReference>
<evidence type="ECO:0000256" key="2">
    <source>
        <dbReference type="ARBA" id="ARBA00022527"/>
    </source>
</evidence>
<evidence type="ECO:0000313" key="10">
    <source>
        <dbReference type="EMBL" id="SOX56725.1"/>
    </source>
</evidence>
<evidence type="ECO:0000256" key="6">
    <source>
        <dbReference type="ARBA" id="ARBA00022840"/>
    </source>
</evidence>
<sequence>MPLSEGAQFAGYTVVRLLGAGGMGEVYLVRHPRLPRFEALKVLAPEVSADPGYQQRFNREAELAAGLWHPHIVGVQDRGEFEGRLWIAMDYVDGTDLDALMDEQYPSGMPAEEVLAIVTAVGAALDHAHHRGLLHRDIKPGNIMISRPDDGSPPRILLCDFGIARPVDDTTGLTVTNMTVGTVPYCAPEQLSGGPLDGRADQYALAATAYYLLTGAKLFPHVNPVAVINAHLTLPAPLLGGLRPDLASANGVFARALAKNPAERFERCGDFAAALAAQLPHGHTAAPTPPRPASEKTVPVAAAAFETTRPISPPRPQYPPPAPAGYAAAPMPPPPAWSPPFNPVPAPSRRRKRTVTLALSVLAVLTVVAGVGIFAANKIIAGDDTKRAEQDREAARLAGQHYLEALAVGDARTALSLAADQPATPQLLTDKVLRAQLATTPITDIKVTTDPAPDPGTPSDAQRLVLAAKFGVTPTQVVIWAHKKGGQWKLDTTTAALAVDNPPNAVEAMKTVAIYGVGTNGANPISVFPGIVQVGSTNRFIDITAPPERVLLEALTAPAANRPVIHPTVALNDAGRQAALAAVDGQLRICFKSGPKPPECCPKDGCKPQPAPPPGVEPDSETLEDLENTQSMTYDLDPNSMTVHVSGVFNYRAQVTQYAKPAIFRDAVTVQDSHVDLTKDPPVWFRNPGS</sequence>
<dbReference type="InterPro" id="IPR011009">
    <property type="entry name" value="Kinase-like_dom_sf"/>
</dbReference>
<dbReference type="PANTHER" id="PTHR43289:SF6">
    <property type="entry name" value="SERINE_THREONINE-PROTEIN KINASE NEKL-3"/>
    <property type="match status" value="1"/>
</dbReference>
<dbReference type="EMBL" id="FXEG02000006">
    <property type="protein sequence ID" value="SOX56725.1"/>
    <property type="molecule type" value="Genomic_DNA"/>
</dbReference>
<keyword evidence="8" id="KW-0812">Transmembrane</keyword>
<accession>A0A2K4YIW1</accession>
<feature type="transmembrane region" description="Helical" evidence="8">
    <location>
        <begin position="355"/>
        <end position="376"/>
    </location>
</feature>
<dbReference type="GO" id="GO:0005524">
    <property type="term" value="F:ATP binding"/>
    <property type="evidence" value="ECO:0007669"/>
    <property type="project" value="UniProtKB-KW"/>
</dbReference>
<dbReference type="GO" id="GO:0080090">
    <property type="term" value="P:regulation of primary metabolic process"/>
    <property type="evidence" value="ECO:0007669"/>
    <property type="project" value="UniProtKB-ARBA"/>
</dbReference>
<dbReference type="Gene3D" id="3.30.200.20">
    <property type="entry name" value="Phosphorylase Kinase, domain 1"/>
    <property type="match status" value="1"/>
</dbReference>
<keyword evidence="2 10" id="KW-0723">Serine/threonine-protein kinase</keyword>
<keyword evidence="3" id="KW-0808">Transferase</keyword>
<dbReference type="SMART" id="SM00220">
    <property type="entry name" value="S_TKc"/>
    <property type="match status" value="1"/>
</dbReference>
<dbReference type="PANTHER" id="PTHR43289">
    <property type="entry name" value="MITOGEN-ACTIVATED PROTEIN KINASE KINASE KINASE 20-RELATED"/>
    <property type="match status" value="1"/>
</dbReference>
<dbReference type="PROSITE" id="PS00108">
    <property type="entry name" value="PROTEIN_KINASE_ST"/>
    <property type="match status" value="1"/>
</dbReference>
<evidence type="ECO:0000256" key="3">
    <source>
        <dbReference type="ARBA" id="ARBA00022679"/>
    </source>
</evidence>
<keyword evidence="11" id="KW-1185">Reference proteome</keyword>
<keyword evidence="6" id="KW-0067">ATP-binding</keyword>
<dbReference type="EC" id="2.7.11.1" evidence="1"/>
<dbReference type="GO" id="GO:0004674">
    <property type="term" value="F:protein serine/threonine kinase activity"/>
    <property type="evidence" value="ECO:0007669"/>
    <property type="project" value="UniProtKB-KW"/>
</dbReference>
<dbReference type="Proteomes" id="UP000236318">
    <property type="component" value="Unassembled WGS sequence"/>
</dbReference>
<protein>
    <recommendedName>
        <fullName evidence="1">non-specific serine/threonine protein kinase</fullName>
        <ecNumber evidence="1">2.7.11.1</ecNumber>
    </recommendedName>
</protein>
<dbReference type="OrthoDB" id="4658650at2"/>
<dbReference type="CDD" id="cd14014">
    <property type="entry name" value="STKc_PknB_like"/>
    <property type="match status" value="1"/>
</dbReference>
<keyword evidence="4" id="KW-0547">Nucleotide-binding</keyword>